<dbReference type="SUPFAM" id="SSF49464">
    <property type="entry name" value="Carboxypeptidase regulatory domain-like"/>
    <property type="match status" value="1"/>
</dbReference>
<protein>
    <submittedName>
        <fullName evidence="12">SusC/RagA family TonB-linked outer membrane protein</fullName>
    </submittedName>
</protein>
<organism evidence="12 13">
    <name type="scientific">Bacteroides sedimenti</name>
    <dbReference type="NCBI Taxonomy" id="2136147"/>
    <lineage>
        <taxon>Bacteria</taxon>
        <taxon>Pseudomonadati</taxon>
        <taxon>Bacteroidota</taxon>
        <taxon>Bacteroidia</taxon>
        <taxon>Bacteroidales</taxon>
        <taxon>Bacteroidaceae</taxon>
        <taxon>Bacteroides</taxon>
    </lineage>
</organism>
<evidence type="ECO:0000256" key="1">
    <source>
        <dbReference type="ARBA" id="ARBA00004571"/>
    </source>
</evidence>
<keyword evidence="5 9" id="KW-0798">TonB box</keyword>
<evidence type="ECO:0000259" key="11">
    <source>
        <dbReference type="Pfam" id="PF07715"/>
    </source>
</evidence>
<dbReference type="NCBIfam" id="TIGR04056">
    <property type="entry name" value="OMP_RagA_SusC"/>
    <property type="match status" value="1"/>
</dbReference>
<dbReference type="InterPro" id="IPR039426">
    <property type="entry name" value="TonB-dep_rcpt-like"/>
</dbReference>
<dbReference type="Gene3D" id="2.60.40.1120">
    <property type="entry name" value="Carboxypeptidase-like, regulatory domain"/>
    <property type="match status" value="1"/>
</dbReference>
<keyword evidence="3 8" id="KW-1134">Transmembrane beta strand</keyword>
<dbReference type="Gene3D" id="2.170.130.10">
    <property type="entry name" value="TonB-dependent receptor, plug domain"/>
    <property type="match status" value="1"/>
</dbReference>
<feature type="domain" description="TonB-dependent receptor-like beta-barrel" evidence="10">
    <location>
        <begin position="449"/>
        <end position="838"/>
    </location>
</feature>
<evidence type="ECO:0000256" key="2">
    <source>
        <dbReference type="ARBA" id="ARBA00022448"/>
    </source>
</evidence>
<dbReference type="Pfam" id="PF13715">
    <property type="entry name" value="CarbopepD_reg_2"/>
    <property type="match status" value="1"/>
</dbReference>
<dbReference type="InterPro" id="IPR000531">
    <property type="entry name" value="Beta-barrel_TonB"/>
</dbReference>
<dbReference type="Proteomes" id="UP001496674">
    <property type="component" value="Chromosome"/>
</dbReference>
<dbReference type="SUPFAM" id="SSF56935">
    <property type="entry name" value="Porins"/>
    <property type="match status" value="1"/>
</dbReference>
<evidence type="ECO:0000256" key="8">
    <source>
        <dbReference type="PROSITE-ProRule" id="PRU01360"/>
    </source>
</evidence>
<gene>
    <name evidence="12" type="ORF">BSYN_03440</name>
</gene>
<dbReference type="Gene3D" id="2.40.170.20">
    <property type="entry name" value="TonB-dependent receptor, beta-barrel domain"/>
    <property type="match status" value="1"/>
</dbReference>
<dbReference type="NCBIfam" id="TIGR04057">
    <property type="entry name" value="SusC_RagA_signa"/>
    <property type="match status" value="1"/>
</dbReference>
<reference evidence="12 13" key="1">
    <citation type="submission" date="2023-04" db="EMBL/GenBank/DDBJ databases">
        <title>Draft genome sequence of acteroides sedimenti strain YN3PY1.</title>
        <authorList>
            <person name="Yoshida N."/>
        </authorList>
    </citation>
    <scope>NUCLEOTIDE SEQUENCE [LARGE SCALE GENOMIC DNA]</scope>
    <source>
        <strain evidence="12 13">YN3PY1</strain>
    </source>
</reference>
<proteinExistence type="inferred from homology"/>
<sequence>MFNFKNHEMKVEKQTKYFSSLKRVLALALIVLTTLPVIAQNITVKGNVKDASGDPVIGASVVLQGTSTGTMTDIDGNYVLNKVPSKGKLVFSYIGMKAQTVNVNGQTVINIELTADSKLLDEIVVVGYGTQKKVNVTGAVSTVSAKTLENRPVQNVSQALQGVVPGLNFSVNNSGGTLDNTMNVNIRGTGTVGQGSSSSPLILIDGVEGNMNALNPADIENISVLKDAASSAIYGARAAFGVILITTKSGSQGKARVNYSANVRYTDAVQIPEMLDSYRFAQYFNVAAANSGQSPVFSAETMQRIQDYQAGKITAGTTVGSNGLWQNYTGANANTNWFKEMYKDWVPSQEHNVSMNGGTDKVNYFVSGNFLDQNGLIRHGKDEFQRYSVNAKITAKLSEKVEMTYNSKWIREDYSRPTYMTGLFFHNIARRWPTNPVRDPNGFYMEGNEVVQMEEGGKQTRQTDYLYQQLKLTISPIKDWKIYLEGNYNTREYYTHWDVLPVYGYKPDGSPYATSWNGGPAGYSESHEDAYKQNYFTTNMYTDYTKTFASGHSFKVMAGFNAELLRNRDISGTRADLITPNVTAISTATNKTPSVSGGYNEWAVAGFFGRLNYNFKERYLFEANVRRDGSSRYVGNKRWGTFPSFSAGWNIAREDFWGDMEKTIGTLKLRASWGQLGNMNTNSWYPFFLTMPVSTNPGSSWLIESTRYPYATAPGIVSNALTWETIESWDAGLDWSAFGNRFTGTFDVFVRKTKDMVGPAPELSSVLGTGVPKINNADMKSYGWELELSWRDRIGDFNYGVKGVIADAQQEITRFPNPSYTLGSSTYYVGQKLGEIWGYTTVGIAKSQKEMDDHLALADQKTMGAGWAAGDIMYADINGDGKVNSGQGTLYMLDAKGDFMLDENGKRISGAGDMKIIGNNTPRYNYGITLDCSWKGFDFSAFFQGVGKRDYWLDGPYFQGASGGMWQSCGFKQHWDFFRPENDPLGANLDSYFPRPLFTNSGKNYAVQTRYLQNAAYIRLKNIQFGYSLPKQLMEKVKMNSVRFYVSGDNLWTKSDITGIFDPETLGGDWGPGKLYPLSKTISFGVNVNF</sequence>
<dbReference type="InterPro" id="IPR037066">
    <property type="entry name" value="Plug_dom_sf"/>
</dbReference>
<name>A0ABM8IAK9_9BACE</name>
<keyword evidence="13" id="KW-1185">Reference proteome</keyword>
<keyword evidence="7 8" id="KW-0998">Cell outer membrane</keyword>
<dbReference type="Pfam" id="PF00593">
    <property type="entry name" value="TonB_dep_Rec_b-barrel"/>
    <property type="match status" value="1"/>
</dbReference>
<accession>A0ABM8IAK9</accession>
<evidence type="ECO:0000256" key="6">
    <source>
        <dbReference type="ARBA" id="ARBA00023136"/>
    </source>
</evidence>
<evidence type="ECO:0000313" key="12">
    <source>
        <dbReference type="EMBL" id="BEG98079.1"/>
    </source>
</evidence>
<dbReference type="PROSITE" id="PS52016">
    <property type="entry name" value="TONB_DEPENDENT_REC_3"/>
    <property type="match status" value="1"/>
</dbReference>
<evidence type="ECO:0000313" key="13">
    <source>
        <dbReference type="Proteomes" id="UP001496674"/>
    </source>
</evidence>
<evidence type="ECO:0000256" key="9">
    <source>
        <dbReference type="RuleBase" id="RU003357"/>
    </source>
</evidence>
<comment type="similarity">
    <text evidence="8 9">Belongs to the TonB-dependent receptor family.</text>
</comment>
<evidence type="ECO:0000256" key="7">
    <source>
        <dbReference type="ARBA" id="ARBA00023237"/>
    </source>
</evidence>
<dbReference type="InterPro" id="IPR008969">
    <property type="entry name" value="CarboxyPept-like_regulatory"/>
</dbReference>
<dbReference type="InterPro" id="IPR023997">
    <property type="entry name" value="TonB-dep_OMP_SusC/RagA_CS"/>
</dbReference>
<dbReference type="InterPro" id="IPR036942">
    <property type="entry name" value="Beta-barrel_TonB_sf"/>
</dbReference>
<dbReference type="EMBL" id="AP028055">
    <property type="protein sequence ID" value="BEG98079.1"/>
    <property type="molecule type" value="Genomic_DNA"/>
</dbReference>
<evidence type="ECO:0000256" key="5">
    <source>
        <dbReference type="ARBA" id="ARBA00023077"/>
    </source>
</evidence>
<keyword evidence="2 8" id="KW-0813">Transport</keyword>
<keyword evidence="4 8" id="KW-0812">Transmembrane</keyword>
<evidence type="ECO:0000256" key="4">
    <source>
        <dbReference type="ARBA" id="ARBA00022692"/>
    </source>
</evidence>
<evidence type="ECO:0000259" key="10">
    <source>
        <dbReference type="Pfam" id="PF00593"/>
    </source>
</evidence>
<dbReference type="Pfam" id="PF07715">
    <property type="entry name" value="Plug"/>
    <property type="match status" value="1"/>
</dbReference>
<feature type="domain" description="TonB-dependent receptor plug" evidence="11">
    <location>
        <begin position="133"/>
        <end position="242"/>
    </location>
</feature>
<keyword evidence="6 8" id="KW-0472">Membrane</keyword>
<evidence type="ECO:0000256" key="3">
    <source>
        <dbReference type="ARBA" id="ARBA00022452"/>
    </source>
</evidence>
<dbReference type="InterPro" id="IPR012910">
    <property type="entry name" value="Plug_dom"/>
</dbReference>
<dbReference type="InterPro" id="IPR023996">
    <property type="entry name" value="TonB-dep_OMP_SusC/RagA"/>
</dbReference>
<comment type="subcellular location">
    <subcellularLocation>
        <location evidence="1 8">Cell outer membrane</location>
        <topology evidence="1 8">Multi-pass membrane protein</topology>
    </subcellularLocation>
</comment>